<dbReference type="PANTHER" id="PTHR48104:SF30">
    <property type="entry name" value="METACASPASE-1"/>
    <property type="match status" value="1"/>
</dbReference>
<dbReference type="Pfam" id="PF00656">
    <property type="entry name" value="Peptidase_C14"/>
    <property type="match status" value="1"/>
</dbReference>
<gene>
    <name evidence="2" type="ORF">HELGO_WM39364</name>
</gene>
<organism evidence="2">
    <name type="scientific">uncultured Thiotrichaceae bacterium</name>
    <dbReference type="NCBI Taxonomy" id="298394"/>
    <lineage>
        <taxon>Bacteria</taxon>
        <taxon>Pseudomonadati</taxon>
        <taxon>Pseudomonadota</taxon>
        <taxon>Gammaproteobacteria</taxon>
        <taxon>Thiotrichales</taxon>
        <taxon>Thiotrichaceae</taxon>
        <taxon>environmental samples</taxon>
    </lineage>
</organism>
<sequence length="297" mass="33689">MPQGISLHIGLNRIDPQKYGYDGKLNACVNDAIAMQAIADKKGYASTLLLDEAATARNVVVAIQQAYKKLNADDIFMMTYSGHGGQTVDNSKDEDKDEDISLIGTDENEDEIYFDTGGKDETFCFYDRMYWDDELNRQLAQFKPGVRILLIADCCHAESNYKNIDEEDIDALPPTRGFGIEKSMEIVQLHQAKSYTQHYREDFLRANSKIDASLIQLAACKEGELSRDANPNDSKPLYGQFTKNLLKIWDNGHFDGNYQELLQNTGARIHRSYQQTPVYKTEGPSNRVFEQQKPFTI</sequence>
<dbReference type="PANTHER" id="PTHR48104">
    <property type="entry name" value="METACASPASE-4"/>
    <property type="match status" value="1"/>
</dbReference>
<dbReference type="EMBL" id="CACVAY010000066">
    <property type="protein sequence ID" value="CAA6814209.1"/>
    <property type="molecule type" value="Genomic_DNA"/>
</dbReference>
<accession>A0A6S6TCF4</accession>
<feature type="domain" description="Peptidase C14 caspase" evidence="1">
    <location>
        <begin position="19"/>
        <end position="281"/>
    </location>
</feature>
<proteinExistence type="predicted"/>
<dbReference type="Gene3D" id="3.40.50.1460">
    <property type="match status" value="1"/>
</dbReference>
<protein>
    <submittedName>
        <fullName evidence="2">Peptidase C14</fullName>
    </submittedName>
</protein>
<dbReference type="GO" id="GO:0005737">
    <property type="term" value="C:cytoplasm"/>
    <property type="evidence" value="ECO:0007669"/>
    <property type="project" value="TreeGrafter"/>
</dbReference>
<dbReference type="InterPro" id="IPR011600">
    <property type="entry name" value="Pept_C14_caspase"/>
</dbReference>
<evidence type="ECO:0000313" key="2">
    <source>
        <dbReference type="EMBL" id="CAA6814209.1"/>
    </source>
</evidence>
<dbReference type="GO" id="GO:0006508">
    <property type="term" value="P:proteolysis"/>
    <property type="evidence" value="ECO:0007669"/>
    <property type="project" value="InterPro"/>
</dbReference>
<reference evidence="2" key="1">
    <citation type="submission" date="2020-01" db="EMBL/GenBank/DDBJ databases">
        <authorList>
            <person name="Meier V. D."/>
            <person name="Meier V D."/>
        </authorList>
    </citation>
    <scope>NUCLEOTIDE SEQUENCE</scope>
    <source>
        <strain evidence="2">HLG_WM_MAG_07</strain>
    </source>
</reference>
<dbReference type="AlphaFoldDB" id="A0A6S6TCF4"/>
<dbReference type="GO" id="GO:0004197">
    <property type="term" value="F:cysteine-type endopeptidase activity"/>
    <property type="evidence" value="ECO:0007669"/>
    <property type="project" value="InterPro"/>
</dbReference>
<dbReference type="InterPro" id="IPR050452">
    <property type="entry name" value="Metacaspase"/>
</dbReference>
<name>A0A6S6TCF4_9GAMM</name>
<evidence type="ECO:0000259" key="1">
    <source>
        <dbReference type="Pfam" id="PF00656"/>
    </source>
</evidence>